<keyword evidence="2" id="KW-0732">Signal</keyword>
<protein>
    <submittedName>
        <fullName evidence="6">Saposin B-type domain-containing protein</fullName>
    </submittedName>
</protein>
<sequence length="100" mass="10935">MLKLWLLATMIVLAYGESISCGLCKSTLTHVIDKLQSTPGALKELGSSMSVSCDEVPNKEARVDCRKLMKDHFNDLFGSFVNNDNVKPSAMCVKLGYCSS</sequence>
<evidence type="ECO:0000313" key="4">
    <source>
        <dbReference type="EMBL" id="VDD96661.1"/>
    </source>
</evidence>
<dbReference type="Gene3D" id="1.10.225.10">
    <property type="entry name" value="Saposin-like"/>
    <property type="match status" value="1"/>
</dbReference>
<name>A0A0N4VML6_ENTVE</name>
<dbReference type="Proteomes" id="UP000274131">
    <property type="component" value="Unassembled WGS sequence"/>
</dbReference>
<evidence type="ECO:0000259" key="3">
    <source>
        <dbReference type="PROSITE" id="PS50015"/>
    </source>
</evidence>
<dbReference type="WBParaSite" id="EVEC_0001217401-mRNA-1">
    <property type="protein sequence ID" value="EVEC_0001217401-mRNA-1"/>
    <property type="gene ID" value="EVEC_0001217401"/>
</dbReference>
<dbReference type="OrthoDB" id="69496at2759"/>
<evidence type="ECO:0000256" key="2">
    <source>
        <dbReference type="SAM" id="SignalP"/>
    </source>
</evidence>
<feature type="signal peptide" evidence="2">
    <location>
        <begin position="1"/>
        <end position="16"/>
    </location>
</feature>
<organism evidence="6">
    <name type="scientific">Enterobius vermicularis</name>
    <name type="common">Human pinworm</name>
    <dbReference type="NCBI Taxonomy" id="51028"/>
    <lineage>
        <taxon>Eukaryota</taxon>
        <taxon>Metazoa</taxon>
        <taxon>Ecdysozoa</taxon>
        <taxon>Nematoda</taxon>
        <taxon>Chromadorea</taxon>
        <taxon>Rhabditida</taxon>
        <taxon>Spirurina</taxon>
        <taxon>Oxyuridomorpha</taxon>
        <taxon>Oxyuroidea</taxon>
        <taxon>Oxyuridae</taxon>
        <taxon>Enterobius</taxon>
    </lineage>
</organism>
<evidence type="ECO:0000313" key="5">
    <source>
        <dbReference type="Proteomes" id="UP000274131"/>
    </source>
</evidence>
<proteinExistence type="predicted"/>
<dbReference type="PROSITE" id="PS50015">
    <property type="entry name" value="SAP_B"/>
    <property type="match status" value="1"/>
</dbReference>
<dbReference type="SMART" id="SM00741">
    <property type="entry name" value="SapB"/>
    <property type="match status" value="1"/>
</dbReference>
<dbReference type="EMBL" id="UXUI01012005">
    <property type="protein sequence ID" value="VDD96661.1"/>
    <property type="molecule type" value="Genomic_DNA"/>
</dbReference>
<dbReference type="AlphaFoldDB" id="A0A0N4VML6"/>
<feature type="chain" id="PRO_5043123060" evidence="2">
    <location>
        <begin position="17"/>
        <end position="100"/>
    </location>
</feature>
<gene>
    <name evidence="4" type="ORF">EVEC_LOCUS11412</name>
</gene>
<reference evidence="6" key="1">
    <citation type="submission" date="2017-02" db="UniProtKB">
        <authorList>
            <consortium name="WormBaseParasite"/>
        </authorList>
    </citation>
    <scope>IDENTIFICATION</scope>
</reference>
<evidence type="ECO:0000256" key="1">
    <source>
        <dbReference type="ARBA" id="ARBA00023157"/>
    </source>
</evidence>
<reference evidence="4 5" key="2">
    <citation type="submission" date="2018-10" db="EMBL/GenBank/DDBJ databases">
        <authorList>
            <consortium name="Pathogen Informatics"/>
        </authorList>
    </citation>
    <scope>NUCLEOTIDE SEQUENCE [LARGE SCALE GENOMIC DNA]</scope>
</reference>
<feature type="domain" description="Saposin B-type" evidence="3">
    <location>
        <begin position="17"/>
        <end position="100"/>
    </location>
</feature>
<dbReference type="InterPro" id="IPR011001">
    <property type="entry name" value="Saposin-like"/>
</dbReference>
<accession>A0A0N4VML6</accession>
<keyword evidence="1" id="KW-1015">Disulfide bond</keyword>
<dbReference type="InterPro" id="IPR008139">
    <property type="entry name" value="SaposinB_dom"/>
</dbReference>
<dbReference type="SUPFAM" id="SSF47862">
    <property type="entry name" value="Saposin"/>
    <property type="match status" value="1"/>
</dbReference>
<evidence type="ECO:0000313" key="6">
    <source>
        <dbReference type="WBParaSite" id="EVEC_0001217401-mRNA-1"/>
    </source>
</evidence>
<keyword evidence="5" id="KW-1185">Reference proteome</keyword>